<gene>
    <name evidence="10" type="primary">rarD</name>
    <name evidence="10" type="ORF">D5R81_17030</name>
</gene>
<evidence type="ECO:0000256" key="8">
    <source>
        <dbReference type="SAM" id="Phobius"/>
    </source>
</evidence>
<dbReference type="GO" id="GO:0005886">
    <property type="term" value="C:plasma membrane"/>
    <property type="evidence" value="ECO:0007669"/>
    <property type="project" value="UniProtKB-SubCell"/>
</dbReference>
<feature type="domain" description="EamA" evidence="9">
    <location>
        <begin position="19"/>
        <end position="156"/>
    </location>
</feature>
<keyword evidence="3" id="KW-0813">Transport</keyword>
<evidence type="ECO:0000256" key="1">
    <source>
        <dbReference type="ARBA" id="ARBA00004651"/>
    </source>
</evidence>
<feature type="transmembrane region" description="Helical" evidence="8">
    <location>
        <begin position="21"/>
        <end position="41"/>
    </location>
</feature>
<dbReference type="NCBIfam" id="TIGR00688">
    <property type="entry name" value="rarD"/>
    <property type="match status" value="1"/>
</dbReference>
<keyword evidence="6 8" id="KW-1133">Transmembrane helix</keyword>
<reference evidence="10 11" key="1">
    <citation type="submission" date="2018-09" db="EMBL/GenBank/DDBJ databases">
        <title>Phylogeny of the Shewanellaceae, and recommendation for two new genera, Pseudoshewanella and Parashewanella.</title>
        <authorList>
            <person name="Wang G."/>
        </authorList>
    </citation>
    <scope>NUCLEOTIDE SEQUENCE [LARGE SCALE GENOMIC DNA]</scope>
    <source>
        <strain evidence="10 11">KCTC 22492</strain>
    </source>
</reference>
<feature type="transmembrane region" description="Helical" evidence="8">
    <location>
        <begin position="117"/>
        <end position="134"/>
    </location>
</feature>
<name>A0A3A6TQG4_9GAMM</name>
<dbReference type="AlphaFoldDB" id="A0A3A6TQG4"/>
<evidence type="ECO:0000256" key="5">
    <source>
        <dbReference type="ARBA" id="ARBA00022692"/>
    </source>
</evidence>
<evidence type="ECO:0000256" key="4">
    <source>
        <dbReference type="ARBA" id="ARBA00022475"/>
    </source>
</evidence>
<evidence type="ECO:0000256" key="3">
    <source>
        <dbReference type="ARBA" id="ARBA00022448"/>
    </source>
</evidence>
<evidence type="ECO:0000256" key="7">
    <source>
        <dbReference type="ARBA" id="ARBA00023136"/>
    </source>
</evidence>
<sequence length="316" mass="35871">MLNLKIGINLLLTNYDYRAGITFSVIASLIFGIIPWLINLINIDGNTLFSLRIIIGFVFLTAYFSFSKKYIDLFNSAKDILKSPKRLSLLLIGACLIGVQWWIFIWAPANGLTKELSLGYFMLPLSTALLGKLIFKERINFLRRIAISLALIGLVIELMQHHSISWVSVIVFGGYPLYFTIRKMMKEKVASILFLEHLCLIPVSILFFKNTPNIFSSLYTTPYSLVLILLFGIVGIISVFLYIQASMLLPLSLFGMLSYLEPSILFVVATIVIHEQVETSHLIFYGFIWSATLISLFDSFKIFIDEPKSSKHTKKV</sequence>
<comment type="similarity">
    <text evidence="2">Belongs to the EamA transporter family.</text>
</comment>
<dbReference type="EMBL" id="QYYH01000146">
    <property type="protein sequence ID" value="RJY06873.1"/>
    <property type="molecule type" value="Genomic_DNA"/>
</dbReference>
<proteinExistence type="inferred from homology"/>
<dbReference type="InterPro" id="IPR000620">
    <property type="entry name" value="EamA_dom"/>
</dbReference>
<evidence type="ECO:0000313" key="10">
    <source>
        <dbReference type="EMBL" id="RJY06873.1"/>
    </source>
</evidence>
<feature type="transmembrane region" description="Helical" evidence="8">
    <location>
        <begin position="283"/>
        <end position="304"/>
    </location>
</feature>
<dbReference type="InterPro" id="IPR004626">
    <property type="entry name" value="RarD"/>
</dbReference>
<comment type="subcellular location">
    <subcellularLocation>
        <location evidence="1">Cell membrane</location>
        <topology evidence="1">Multi-pass membrane protein</topology>
    </subcellularLocation>
</comment>
<dbReference type="Proteomes" id="UP000273022">
    <property type="component" value="Unassembled WGS sequence"/>
</dbReference>
<feature type="transmembrane region" description="Helical" evidence="8">
    <location>
        <begin position="223"/>
        <end position="243"/>
    </location>
</feature>
<dbReference type="OrthoDB" id="3250831at2"/>
<evidence type="ECO:0000259" key="9">
    <source>
        <dbReference type="Pfam" id="PF00892"/>
    </source>
</evidence>
<comment type="caution">
    <text evidence="10">The sequence shown here is derived from an EMBL/GenBank/DDBJ whole genome shotgun (WGS) entry which is preliminary data.</text>
</comment>
<feature type="transmembrane region" description="Helical" evidence="8">
    <location>
        <begin position="193"/>
        <end position="211"/>
    </location>
</feature>
<feature type="transmembrane region" description="Helical" evidence="8">
    <location>
        <begin position="141"/>
        <end position="158"/>
    </location>
</feature>
<dbReference type="SUPFAM" id="SSF103481">
    <property type="entry name" value="Multidrug resistance efflux transporter EmrE"/>
    <property type="match status" value="1"/>
</dbReference>
<feature type="transmembrane region" description="Helical" evidence="8">
    <location>
        <begin position="87"/>
        <end position="105"/>
    </location>
</feature>
<feature type="transmembrane region" description="Helical" evidence="8">
    <location>
        <begin position="250"/>
        <end position="271"/>
    </location>
</feature>
<keyword evidence="11" id="KW-1185">Reference proteome</keyword>
<keyword evidence="4" id="KW-1003">Cell membrane</keyword>
<organism evidence="10 11">
    <name type="scientific">Parashewanella spongiae</name>
    <dbReference type="NCBI Taxonomy" id="342950"/>
    <lineage>
        <taxon>Bacteria</taxon>
        <taxon>Pseudomonadati</taxon>
        <taxon>Pseudomonadota</taxon>
        <taxon>Gammaproteobacteria</taxon>
        <taxon>Alteromonadales</taxon>
        <taxon>Shewanellaceae</taxon>
        <taxon>Parashewanella</taxon>
    </lineage>
</organism>
<keyword evidence="5 8" id="KW-0812">Transmembrane</keyword>
<dbReference type="InterPro" id="IPR037185">
    <property type="entry name" value="EmrE-like"/>
</dbReference>
<dbReference type="Pfam" id="PF00892">
    <property type="entry name" value="EamA"/>
    <property type="match status" value="1"/>
</dbReference>
<accession>A0A3A6TQG4</accession>
<evidence type="ECO:0000256" key="2">
    <source>
        <dbReference type="ARBA" id="ARBA00007362"/>
    </source>
</evidence>
<feature type="transmembrane region" description="Helical" evidence="8">
    <location>
        <begin position="47"/>
        <end position="66"/>
    </location>
</feature>
<feature type="transmembrane region" description="Helical" evidence="8">
    <location>
        <begin position="164"/>
        <end position="181"/>
    </location>
</feature>
<protein>
    <submittedName>
        <fullName evidence="10">EamA family transporter RarD</fullName>
    </submittedName>
</protein>
<evidence type="ECO:0000313" key="11">
    <source>
        <dbReference type="Proteomes" id="UP000273022"/>
    </source>
</evidence>
<evidence type="ECO:0000256" key="6">
    <source>
        <dbReference type="ARBA" id="ARBA00022989"/>
    </source>
</evidence>
<keyword evidence="7 8" id="KW-0472">Membrane</keyword>